<dbReference type="SUPFAM" id="SSF49854">
    <property type="entry name" value="Spermadhesin, CUB domain"/>
    <property type="match status" value="2"/>
</dbReference>
<feature type="signal peptide" evidence="3">
    <location>
        <begin position="1"/>
        <end position="27"/>
    </location>
</feature>
<dbReference type="SUPFAM" id="SSF48726">
    <property type="entry name" value="Immunoglobulin"/>
    <property type="match status" value="1"/>
</dbReference>
<evidence type="ECO:0000313" key="6">
    <source>
        <dbReference type="Proteomes" id="UP000225706"/>
    </source>
</evidence>
<comment type="caution">
    <text evidence="2">Lacks conserved residue(s) required for the propagation of feature annotation.</text>
</comment>
<evidence type="ECO:0000313" key="5">
    <source>
        <dbReference type="EMBL" id="PFX34148.1"/>
    </source>
</evidence>
<feature type="domain" description="CUB" evidence="4">
    <location>
        <begin position="24"/>
        <end position="137"/>
    </location>
</feature>
<dbReference type="OrthoDB" id="5989800at2759"/>
<evidence type="ECO:0000256" key="3">
    <source>
        <dbReference type="SAM" id="SignalP"/>
    </source>
</evidence>
<comment type="caution">
    <text evidence="5">The sequence shown here is derived from an EMBL/GenBank/DDBJ whole genome shotgun (WGS) entry which is preliminary data.</text>
</comment>
<evidence type="ECO:0000256" key="1">
    <source>
        <dbReference type="ARBA" id="ARBA00023157"/>
    </source>
</evidence>
<evidence type="ECO:0000259" key="4">
    <source>
        <dbReference type="PROSITE" id="PS01180"/>
    </source>
</evidence>
<proteinExistence type="predicted"/>
<name>A0A2B4T025_STYPI</name>
<dbReference type="STRING" id="50429.A0A2B4T025"/>
<dbReference type="AlphaFoldDB" id="A0A2B4T025"/>
<feature type="domain" description="CUB" evidence="4">
    <location>
        <begin position="215"/>
        <end position="324"/>
    </location>
</feature>
<dbReference type="CDD" id="cd00041">
    <property type="entry name" value="CUB"/>
    <property type="match status" value="2"/>
</dbReference>
<dbReference type="InterPro" id="IPR000859">
    <property type="entry name" value="CUB_dom"/>
</dbReference>
<accession>A0A2B4T025</accession>
<dbReference type="InterPro" id="IPR036179">
    <property type="entry name" value="Ig-like_dom_sf"/>
</dbReference>
<evidence type="ECO:0000256" key="2">
    <source>
        <dbReference type="PROSITE-ProRule" id="PRU00059"/>
    </source>
</evidence>
<keyword evidence="1" id="KW-1015">Disulfide bond</keyword>
<reference evidence="6" key="1">
    <citation type="journal article" date="2017" name="bioRxiv">
        <title>Comparative analysis of the genomes of Stylophora pistillata and Acropora digitifera provides evidence for extensive differences between species of corals.</title>
        <authorList>
            <person name="Voolstra C.R."/>
            <person name="Li Y."/>
            <person name="Liew Y.J."/>
            <person name="Baumgarten S."/>
            <person name="Zoccola D."/>
            <person name="Flot J.-F."/>
            <person name="Tambutte S."/>
            <person name="Allemand D."/>
            <person name="Aranda M."/>
        </authorList>
    </citation>
    <scope>NUCLEOTIDE SEQUENCE [LARGE SCALE GENOMIC DNA]</scope>
</reference>
<dbReference type="Pfam" id="PF00431">
    <property type="entry name" value="CUB"/>
    <property type="match status" value="2"/>
</dbReference>
<dbReference type="GO" id="GO:0005615">
    <property type="term" value="C:extracellular space"/>
    <property type="evidence" value="ECO:0007669"/>
    <property type="project" value="TreeGrafter"/>
</dbReference>
<protein>
    <submittedName>
        <fullName evidence="5">Tolloid-like protein 2</fullName>
    </submittedName>
</protein>
<dbReference type="Proteomes" id="UP000225706">
    <property type="component" value="Unassembled WGS sequence"/>
</dbReference>
<keyword evidence="6" id="KW-1185">Reference proteome</keyword>
<dbReference type="PANTHER" id="PTHR24255:SF31">
    <property type="entry name" value="CUBILIN-LIKE PROTEIN"/>
    <property type="match status" value="1"/>
</dbReference>
<dbReference type="PROSITE" id="PS01180">
    <property type="entry name" value="CUB"/>
    <property type="match status" value="2"/>
</dbReference>
<dbReference type="EMBL" id="LSMT01000006">
    <property type="protein sequence ID" value="PFX34148.1"/>
    <property type="molecule type" value="Genomic_DNA"/>
</dbReference>
<sequence length="330" mass="36852">MENIPLLTASSLLFIWVLTTNHHCASATQGCGSLGNNSLKSPGYPDKFYPSNMDCVYHVPIPSGMAMRIYFDYFQLQYAFCWFDYVEITNQDNFSFGTFCGEKTGTTIEITGDYAVIRFHSDSIVQKRGFSLLFTAVLPRPPNISMPDVVQTIPDNEVTCLVTGSPPLYTAILKDSTVLVNTTNTAAGLIQEEGNYSCVVTNKYGTVFKMFSVIFSGCGSLTNNSLQSPGYPDNYPKNMDCVYRAIIPHGMAMKIYFDHFELENSDLCRFDFVEISNHYNFTFGKYCGKKSGTTVEVTGKHVVIRFHSDSFSSQTGFSMFFTAVLPSVYK</sequence>
<dbReference type="Gene3D" id="2.60.120.290">
    <property type="entry name" value="Spermadhesin, CUB domain"/>
    <property type="match status" value="2"/>
</dbReference>
<dbReference type="InterPro" id="IPR035914">
    <property type="entry name" value="Sperma_CUB_dom_sf"/>
</dbReference>
<dbReference type="FunFam" id="2.60.120.290:FF:000005">
    <property type="entry name" value="Procollagen C-endopeptidase enhancer 1"/>
    <property type="match status" value="1"/>
</dbReference>
<dbReference type="SMART" id="SM00042">
    <property type="entry name" value="CUB"/>
    <property type="match status" value="2"/>
</dbReference>
<keyword evidence="3" id="KW-0732">Signal</keyword>
<gene>
    <name evidence="5" type="primary">tll2</name>
    <name evidence="5" type="ORF">AWC38_SpisGene935</name>
</gene>
<organism evidence="5 6">
    <name type="scientific">Stylophora pistillata</name>
    <name type="common">Smooth cauliflower coral</name>
    <dbReference type="NCBI Taxonomy" id="50429"/>
    <lineage>
        <taxon>Eukaryota</taxon>
        <taxon>Metazoa</taxon>
        <taxon>Cnidaria</taxon>
        <taxon>Anthozoa</taxon>
        <taxon>Hexacorallia</taxon>
        <taxon>Scleractinia</taxon>
        <taxon>Astrocoeniina</taxon>
        <taxon>Pocilloporidae</taxon>
        <taxon>Stylophora</taxon>
    </lineage>
</organism>
<dbReference type="PANTHER" id="PTHR24255">
    <property type="entry name" value="COMPLEMENT COMPONENT 1, S SUBCOMPONENT-RELATED"/>
    <property type="match status" value="1"/>
</dbReference>
<feature type="chain" id="PRO_5013174260" evidence="3">
    <location>
        <begin position="28"/>
        <end position="330"/>
    </location>
</feature>
<dbReference type="GO" id="GO:0004252">
    <property type="term" value="F:serine-type endopeptidase activity"/>
    <property type="evidence" value="ECO:0007669"/>
    <property type="project" value="TreeGrafter"/>
</dbReference>